<name>A0A7C4BCF7_9CREN</name>
<accession>A0A7C4BCF7</accession>
<sequence length="131" mass="14330">MMLTIAEFIGGYGAGRIYAAILPGGVVTPCEFLLIPVGNVKERSCEVVWSRSPLLNTLRGKDSLKGFCHRCLYRNVWRLVGRGLGLFGAPLEVDPGCVYNYNAWRSLKEFAGVREKEAEAHTSSLKVAPAA</sequence>
<evidence type="ECO:0000259" key="1">
    <source>
        <dbReference type="Pfam" id="PF13186"/>
    </source>
</evidence>
<proteinExistence type="predicted"/>
<protein>
    <recommendedName>
        <fullName evidence="1">4Fe4S-binding SPASM domain-containing protein</fullName>
    </recommendedName>
</protein>
<feature type="domain" description="4Fe4S-binding SPASM" evidence="1">
    <location>
        <begin position="15"/>
        <end position="71"/>
    </location>
</feature>
<dbReference type="Pfam" id="PF13186">
    <property type="entry name" value="SPASM"/>
    <property type="match status" value="1"/>
</dbReference>
<gene>
    <name evidence="2" type="ORF">ENV14_05245</name>
</gene>
<dbReference type="AlphaFoldDB" id="A0A7C4BCF7"/>
<dbReference type="InterPro" id="IPR058240">
    <property type="entry name" value="rSAM_sf"/>
</dbReference>
<reference evidence="2" key="1">
    <citation type="journal article" date="2020" name="mSystems">
        <title>Genome- and Community-Level Interaction Insights into Carbon Utilization and Element Cycling Functions of Hydrothermarchaeota in Hydrothermal Sediment.</title>
        <authorList>
            <person name="Zhou Z."/>
            <person name="Liu Y."/>
            <person name="Xu W."/>
            <person name="Pan J."/>
            <person name="Luo Z.H."/>
            <person name="Li M."/>
        </authorList>
    </citation>
    <scope>NUCLEOTIDE SEQUENCE [LARGE SCALE GENOMIC DNA]</scope>
    <source>
        <strain evidence="2">SpSt-732</strain>
    </source>
</reference>
<organism evidence="2">
    <name type="scientific">Ignisphaera aggregans</name>
    <dbReference type="NCBI Taxonomy" id="334771"/>
    <lineage>
        <taxon>Archaea</taxon>
        <taxon>Thermoproteota</taxon>
        <taxon>Thermoprotei</taxon>
        <taxon>Desulfurococcales</taxon>
        <taxon>Desulfurococcaceae</taxon>
        <taxon>Ignisphaera</taxon>
    </lineage>
</organism>
<dbReference type="SUPFAM" id="SSF102114">
    <property type="entry name" value="Radical SAM enzymes"/>
    <property type="match status" value="1"/>
</dbReference>
<comment type="caution">
    <text evidence="2">The sequence shown here is derived from an EMBL/GenBank/DDBJ whole genome shotgun (WGS) entry which is preliminary data.</text>
</comment>
<evidence type="ECO:0000313" key="2">
    <source>
        <dbReference type="EMBL" id="HGI87780.1"/>
    </source>
</evidence>
<dbReference type="InterPro" id="IPR023885">
    <property type="entry name" value="4Fe4S-binding_SPASM_dom"/>
</dbReference>
<dbReference type="EMBL" id="DTFF01000044">
    <property type="protein sequence ID" value="HGI87780.1"/>
    <property type="molecule type" value="Genomic_DNA"/>
</dbReference>